<protein>
    <recommendedName>
        <fullName evidence="4">Sugar ABC transporter substrate-binding protein</fullName>
    </recommendedName>
</protein>
<dbReference type="Proteomes" id="UP000092024">
    <property type="component" value="Unassembled WGS sequence"/>
</dbReference>
<evidence type="ECO:0008006" key="4">
    <source>
        <dbReference type="Google" id="ProtNLM"/>
    </source>
</evidence>
<evidence type="ECO:0000313" key="3">
    <source>
        <dbReference type="Proteomes" id="UP000092024"/>
    </source>
</evidence>
<evidence type="ECO:0000256" key="1">
    <source>
        <dbReference type="SAM" id="SignalP"/>
    </source>
</evidence>
<proteinExistence type="predicted"/>
<dbReference type="AlphaFoldDB" id="A0A1A5YPT3"/>
<dbReference type="SUPFAM" id="SSF53850">
    <property type="entry name" value="Periplasmic binding protein-like II"/>
    <property type="match status" value="1"/>
</dbReference>
<evidence type="ECO:0000313" key="2">
    <source>
        <dbReference type="EMBL" id="OBR67636.1"/>
    </source>
</evidence>
<dbReference type="InterPro" id="IPR050490">
    <property type="entry name" value="Bact_solute-bd_prot1"/>
</dbReference>
<organism evidence="2 3">
    <name type="scientific">Paenibacillus oryzae</name>
    <dbReference type="NCBI Taxonomy" id="1844972"/>
    <lineage>
        <taxon>Bacteria</taxon>
        <taxon>Bacillati</taxon>
        <taxon>Bacillota</taxon>
        <taxon>Bacilli</taxon>
        <taxon>Bacillales</taxon>
        <taxon>Paenibacillaceae</taxon>
        <taxon>Paenibacillus</taxon>
    </lineage>
</organism>
<comment type="caution">
    <text evidence="2">The sequence shown here is derived from an EMBL/GenBank/DDBJ whole genome shotgun (WGS) entry which is preliminary data.</text>
</comment>
<dbReference type="Pfam" id="PF01547">
    <property type="entry name" value="SBP_bac_1"/>
    <property type="match status" value="1"/>
</dbReference>
<dbReference type="Gene3D" id="3.40.190.10">
    <property type="entry name" value="Periplasmic binding protein-like II"/>
    <property type="match status" value="2"/>
</dbReference>
<accession>A0A1A5YPT3</accession>
<dbReference type="PANTHER" id="PTHR43649">
    <property type="entry name" value="ARABINOSE-BINDING PROTEIN-RELATED"/>
    <property type="match status" value="1"/>
</dbReference>
<reference evidence="2 3" key="1">
    <citation type="submission" date="2016-05" db="EMBL/GenBank/DDBJ databases">
        <title>Paenibacillus oryzae. sp. nov., isolated from the rice root.</title>
        <authorList>
            <person name="Zhang J."/>
            <person name="Zhang X."/>
        </authorList>
    </citation>
    <scope>NUCLEOTIDE SEQUENCE [LARGE SCALE GENOMIC DNA]</scope>
    <source>
        <strain evidence="2 3">1DrF-4</strain>
    </source>
</reference>
<name>A0A1A5YPT3_9BACL</name>
<dbReference type="InterPro" id="IPR006059">
    <property type="entry name" value="SBP"/>
</dbReference>
<dbReference type="STRING" id="1844972.A7K91_22425"/>
<keyword evidence="3" id="KW-1185">Reference proteome</keyword>
<dbReference type="RefSeq" id="WP_068680505.1">
    <property type="nucleotide sequence ID" value="NZ_LYPA01000032.1"/>
</dbReference>
<keyword evidence="1" id="KW-0732">Signal</keyword>
<feature type="chain" id="PRO_5039354991" description="Sugar ABC transporter substrate-binding protein" evidence="1">
    <location>
        <begin position="24"/>
        <end position="436"/>
    </location>
</feature>
<sequence>MVKKSWRQFIGIMLLIVLLPACKSTGGNLNTSMINNGDDETSGEQITLRYSSYLLDTAQAGKVYYDAIREFEEQNPSIKIETDFIQNNNYTAGIKIRLLGGEQMDVFDTWSPSLFEEFRALRSDIYLDLTLSEFLDDFFPNSLKPVTIDNKVYGAPEVMHSDGLLYNKVLFDRFELEVPETWDELLQVCERLKEEGIIPIAMDAEWSTAQFFWGSIMSNNGADQEWTRKLESGEIKITDPIFVEAIGMHKEIIDRGYVPPDWQSLKHEQAKDLIGERKAAMIITGTWDIPSIQERNPRNDIRFMMVPGREKTVPNINVGTYRVINSMTKYPEEAKKFVAFMTGKSTQEKLAAGALAVPSIVTASVDNPVAAQIAAAVTREDAVLYWPHTVSTETLQTQIQEAVNRYLGGQSLDSTLREIQLVVDQAAAKRRTAKPS</sequence>
<dbReference type="EMBL" id="LYPA01000032">
    <property type="protein sequence ID" value="OBR67636.1"/>
    <property type="molecule type" value="Genomic_DNA"/>
</dbReference>
<feature type="signal peptide" evidence="1">
    <location>
        <begin position="1"/>
        <end position="23"/>
    </location>
</feature>
<gene>
    <name evidence="2" type="ORF">A7K91_22425</name>
</gene>
<dbReference type="OrthoDB" id="9798191at2"/>